<feature type="transmembrane region" description="Helical" evidence="2">
    <location>
        <begin position="418"/>
        <end position="439"/>
    </location>
</feature>
<evidence type="ECO:0000313" key="3">
    <source>
        <dbReference type="EMBL" id="EAR93210.2"/>
    </source>
</evidence>
<dbReference type="RefSeq" id="XP_001013455.2">
    <property type="nucleotide sequence ID" value="XM_001013455.2"/>
</dbReference>
<gene>
    <name evidence="3" type="ORF">TTHERM_01256480</name>
</gene>
<dbReference type="HOGENOM" id="CLU_465046_0_0_1"/>
<keyword evidence="2" id="KW-0472">Membrane</keyword>
<dbReference type="AlphaFoldDB" id="Q239L9"/>
<dbReference type="EMBL" id="GG662730">
    <property type="protein sequence ID" value="EAR93210.2"/>
    <property type="molecule type" value="Genomic_DNA"/>
</dbReference>
<sequence>MLKSDQNIIKRIRNIFYNDLLIERALVLFLFLFLYSIYDLLSFIVLSIFLISIYITFSKEIKKFKHKGLIYYLSSSLQNLLIKSSFFDLFTLFWNPYLKIFQKPFFYNISPEEAVKTLDELPDEAKNVILTKGIVYSLPPFMKQVLLPQQIYKEICQREEEEKNEIQNQQNVLMVKNCDNTDNCQCENCANEESKDPNNKWGVVNQKRNNANRYNSNQHFYKNVIEEEDLLHLTEVKQDQFYKISQKSTLNFHKNFEAGNYENQNSSSIIQTLNNRSDKFKNEEKRIKDRVESIRKIMMEQPLEIKTKLIASSQDQSQNMLQNKRESNSNQINIEEGIQNMIEGLKKKFNGSSNDSAIGQIKSAVNLLLGVAEMKKKSNILQKIETTKMYKYFVFSAVFLLSQYFISKKTRRWLISSTMLVAYVVSFFLTFGSIGIYIYKNVNQPEDNTNTTDFQQSKRKIKKKLNKSTLEDSKYLMDDSEF</sequence>
<reference evidence="4" key="1">
    <citation type="journal article" date="2006" name="PLoS Biol.">
        <title>Macronuclear genome sequence of the ciliate Tetrahymena thermophila, a model eukaryote.</title>
        <authorList>
            <person name="Eisen J.A."/>
            <person name="Coyne R.S."/>
            <person name="Wu M."/>
            <person name="Wu D."/>
            <person name="Thiagarajan M."/>
            <person name="Wortman J.R."/>
            <person name="Badger J.H."/>
            <person name="Ren Q."/>
            <person name="Amedeo P."/>
            <person name="Jones K.M."/>
            <person name="Tallon L.J."/>
            <person name="Delcher A.L."/>
            <person name="Salzberg S.L."/>
            <person name="Silva J.C."/>
            <person name="Haas B.J."/>
            <person name="Majoros W.H."/>
            <person name="Farzad M."/>
            <person name="Carlton J.M."/>
            <person name="Smith R.K. Jr."/>
            <person name="Garg J."/>
            <person name="Pearlman R.E."/>
            <person name="Karrer K.M."/>
            <person name="Sun L."/>
            <person name="Manning G."/>
            <person name="Elde N.C."/>
            <person name="Turkewitz A.P."/>
            <person name="Asai D.J."/>
            <person name="Wilkes D.E."/>
            <person name="Wang Y."/>
            <person name="Cai H."/>
            <person name="Collins K."/>
            <person name="Stewart B.A."/>
            <person name="Lee S.R."/>
            <person name="Wilamowska K."/>
            <person name="Weinberg Z."/>
            <person name="Ruzzo W.L."/>
            <person name="Wloga D."/>
            <person name="Gaertig J."/>
            <person name="Frankel J."/>
            <person name="Tsao C.-C."/>
            <person name="Gorovsky M.A."/>
            <person name="Keeling P.J."/>
            <person name="Waller R.F."/>
            <person name="Patron N.J."/>
            <person name="Cherry J.M."/>
            <person name="Stover N.A."/>
            <person name="Krieger C.J."/>
            <person name="del Toro C."/>
            <person name="Ryder H.F."/>
            <person name="Williamson S.C."/>
            <person name="Barbeau R.A."/>
            <person name="Hamilton E.P."/>
            <person name="Orias E."/>
        </authorList>
    </citation>
    <scope>NUCLEOTIDE SEQUENCE [LARGE SCALE GENOMIC DNA]</scope>
    <source>
        <strain evidence="4">SB210</strain>
    </source>
</reference>
<name>Q239L9_TETTS</name>
<feature type="transmembrane region" description="Helical" evidence="2">
    <location>
        <begin position="15"/>
        <end position="34"/>
    </location>
</feature>
<dbReference type="GeneID" id="7842450"/>
<dbReference type="KEGG" id="tet:TTHERM_01256480"/>
<feature type="transmembrane region" description="Helical" evidence="2">
    <location>
        <begin position="40"/>
        <end position="57"/>
    </location>
</feature>
<protein>
    <submittedName>
        <fullName evidence="3">Transmembrane protein, putative</fullName>
    </submittedName>
</protein>
<feature type="coiled-coil region" evidence="1">
    <location>
        <begin position="149"/>
        <end position="176"/>
    </location>
</feature>
<proteinExistence type="predicted"/>
<accession>Q239L9</accession>
<dbReference type="InParanoid" id="Q239L9"/>
<evidence type="ECO:0000256" key="1">
    <source>
        <dbReference type="SAM" id="Coils"/>
    </source>
</evidence>
<keyword evidence="2 3" id="KW-0812">Transmembrane</keyword>
<feature type="transmembrane region" description="Helical" evidence="2">
    <location>
        <begin position="389"/>
        <end position="406"/>
    </location>
</feature>
<evidence type="ECO:0000256" key="2">
    <source>
        <dbReference type="SAM" id="Phobius"/>
    </source>
</evidence>
<dbReference type="Proteomes" id="UP000009168">
    <property type="component" value="Unassembled WGS sequence"/>
</dbReference>
<evidence type="ECO:0000313" key="4">
    <source>
        <dbReference type="Proteomes" id="UP000009168"/>
    </source>
</evidence>
<keyword evidence="2" id="KW-1133">Transmembrane helix</keyword>
<keyword evidence="4" id="KW-1185">Reference proteome</keyword>
<keyword evidence="1" id="KW-0175">Coiled coil</keyword>
<organism evidence="3 4">
    <name type="scientific">Tetrahymena thermophila (strain SB210)</name>
    <dbReference type="NCBI Taxonomy" id="312017"/>
    <lineage>
        <taxon>Eukaryota</taxon>
        <taxon>Sar</taxon>
        <taxon>Alveolata</taxon>
        <taxon>Ciliophora</taxon>
        <taxon>Intramacronucleata</taxon>
        <taxon>Oligohymenophorea</taxon>
        <taxon>Hymenostomatida</taxon>
        <taxon>Tetrahymenina</taxon>
        <taxon>Tetrahymenidae</taxon>
        <taxon>Tetrahymena</taxon>
    </lineage>
</organism>